<keyword evidence="1" id="KW-0472">Membrane</keyword>
<name>A0ABQ4KNT8_9BACI</name>
<protein>
    <submittedName>
        <fullName evidence="2">Uncharacterized protein</fullName>
    </submittedName>
</protein>
<sequence>MNYMIISFSLLVSTIGSILVLKRKNNKLLSGLSAFGLNIIILVVATWIFYRGDDEARVFGLGHSGYYILILAIPVITWINLLILQFVKIRK</sequence>
<proteinExistence type="predicted"/>
<feature type="transmembrane region" description="Helical" evidence="1">
    <location>
        <begin position="28"/>
        <end position="50"/>
    </location>
</feature>
<keyword evidence="1" id="KW-0812">Transmembrane</keyword>
<evidence type="ECO:0000256" key="1">
    <source>
        <dbReference type="SAM" id="Phobius"/>
    </source>
</evidence>
<dbReference type="RefSeq" id="WP_212967368.1">
    <property type="nucleotide sequence ID" value="NZ_BORB01000051.1"/>
</dbReference>
<keyword evidence="3" id="KW-1185">Reference proteome</keyword>
<organism evidence="2 3">
    <name type="scientific">Lederbergia ruris</name>
    <dbReference type="NCBI Taxonomy" id="217495"/>
    <lineage>
        <taxon>Bacteria</taxon>
        <taxon>Bacillati</taxon>
        <taxon>Bacillota</taxon>
        <taxon>Bacilli</taxon>
        <taxon>Bacillales</taxon>
        <taxon>Bacillaceae</taxon>
        <taxon>Lederbergia</taxon>
    </lineage>
</organism>
<feature type="transmembrane region" description="Helical" evidence="1">
    <location>
        <begin position="65"/>
        <end position="87"/>
    </location>
</feature>
<reference evidence="2 3" key="1">
    <citation type="submission" date="2021-03" db="EMBL/GenBank/DDBJ databases">
        <title>Antimicrobial resistance genes in bacteria isolated from Japanese honey, and their potential for conferring macrolide and lincosamide resistance in the American foulbrood pathogen Paenibacillus larvae.</title>
        <authorList>
            <person name="Okamoto M."/>
            <person name="Kumagai M."/>
            <person name="Kanamori H."/>
            <person name="Takamatsu D."/>
        </authorList>
    </citation>
    <scope>NUCLEOTIDE SEQUENCE [LARGE SCALE GENOMIC DNA]</scope>
    <source>
        <strain evidence="2 3">J8TS2</strain>
    </source>
</reference>
<evidence type="ECO:0000313" key="3">
    <source>
        <dbReference type="Proteomes" id="UP000679950"/>
    </source>
</evidence>
<feature type="transmembrane region" description="Helical" evidence="1">
    <location>
        <begin position="6"/>
        <end position="21"/>
    </location>
</feature>
<evidence type="ECO:0000313" key="2">
    <source>
        <dbReference type="EMBL" id="GIN59614.1"/>
    </source>
</evidence>
<dbReference type="EMBL" id="BORB01000051">
    <property type="protein sequence ID" value="GIN59614.1"/>
    <property type="molecule type" value="Genomic_DNA"/>
</dbReference>
<keyword evidence="1" id="KW-1133">Transmembrane helix</keyword>
<comment type="caution">
    <text evidence="2">The sequence shown here is derived from an EMBL/GenBank/DDBJ whole genome shotgun (WGS) entry which is preliminary data.</text>
</comment>
<dbReference type="Proteomes" id="UP000679950">
    <property type="component" value="Unassembled WGS sequence"/>
</dbReference>
<gene>
    <name evidence="2" type="ORF">J8TS2_39330</name>
</gene>
<accession>A0ABQ4KNT8</accession>